<gene>
    <name evidence="3" type="ORF">ANCCEY_05650</name>
</gene>
<dbReference type="Proteomes" id="UP000054495">
    <property type="component" value="Unassembled WGS sequence"/>
</dbReference>
<feature type="signal peptide" evidence="2">
    <location>
        <begin position="1"/>
        <end position="15"/>
    </location>
</feature>
<evidence type="ECO:0000256" key="1">
    <source>
        <dbReference type="SAM" id="MobiDB-lite"/>
    </source>
</evidence>
<evidence type="ECO:0000313" key="3">
    <source>
        <dbReference type="EMBL" id="EPB75251.1"/>
    </source>
</evidence>
<feature type="region of interest" description="Disordered" evidence="1">
    <location>
        <begin position="291"/>
        <end position="322"/>
    </location>
</feature>
<organism evidence="3 4">
    <name type="scientific">Ancylostoma ceylanicum</name>
    <dbReference type="NCBI Taxonomy" id="53326"/>
    <lineage>
        <taxon>Eukaryota</taxon>
        <taxon>Metazoa</taxon>
        <taxon>Ecdysozoa</taxon>
        <taxon>Nematoda</taxon>
        <taxon>Chromadorea</taxon>
        <taxon>Rhabditida</taxon>
        <taxon>Rhabditina</taxon>
        <taxon>Rhabditomorpha</taxon>
        <taxon>Strongyloidea</taxon>
        <taxon>Ancylostomatidae</taxon>
        <taxon>Ancylostomatinae</taxon>
        <taxon>Ancylostoma</taxon>
    </lineage>
</organism>
<protein>
    <submittedName>
        <fullName evidence="3">Uncharacterized protein</fullName>
    </submittedName>
</protein>
<keyword evidence="4" id="KW-1185">Reference proteome</keyword>
<dbReference type="EMBL" id="KE124909">
    <property type="protein sequence ID" value="EPB75251.1"/>
    <property type="molecule type" value="Genomic_DNA"/>
</dbReference>
<evidence type="ECO:0000256" key="2">
    <source>
        <dbReference type="SAM" id="SignalP"/>
    </source>
</evidence>
<sequence>MHIALLLLAVGCAFADYDTQPSGYGNNNPYEVQKMAKKSPHNKPVDYTRSSDFPGFNVIGNKFKQQTLSQLNNQGQLNGGDQTNVGLNQNAVNVGQTNNQNVGGRRRYDAPYRPGYPSGYNPATNVIGNKFDLQTLGQVNTQGQASVQQGGDQTNVGSNANAVNVGQVNNQGAFGNYGGYKPSYDAPSYGAVLIPINPATGGYAGAGAGGYIKDNRFDIQNLGQNVQKGGDQTNVGVNQNQVNVGQENNQGGAGSGYKPSYDAPRYGGDNGQYNPFNFIGNNLFQQNLGQTNTQGQQSAQIGGAQTNFGQNQNAVNGGAQGNFGGNFNEINVSQTNTQSVDGVK</sequence>
<feature type="compositionally biased region" description="Low complexity" evidence="1">
    <location>
        <begin position="291"/>
        <end position="317"/>
    </location>
</feature>
<keyword evidence="2" id="KW-0732">Signal</keyword>
<accession>A0A0D6LYR0</accession>
<reference evidence="3 4" key="1">
    <citation type="submission" date="2013-05" db="EMBL/GenBank/DDBJ databases">
        <title>Draft genome of the parasitic nematode Anyclostoma ceylanicum.</title>
        <authorList>
            <person name="Mitreva M."/>
        </authorList>
    </citation>
    <scope>NUCLEOTIDE SEQUENCE [LARGE SCALE GENOMIC DNA]</scope>
</reference>
<dbReference type="AlphaFoldDB" id="A0A0D6LYR0"/>
<name>A0A0D6LYR0_9BILA</name>
<proteinExistence type="predicted"/>
<evidence type="ECO:0000313" key="4">
    <source>
        <dbReference type="Proteomes" id="UP000054495"/>
    </source>
</evidence>
<feature type="region of interest" description="Disordered" evidence="1">
    <location>
        <begin position="243"/>
        <end position="269"/>
    </location>
</feature>
<feature type="chain" id="PRO_5012610426" evidence="2">
    <location>
        <begin position="16"/>
        <end position="344"/>
    </location>
</feature>